<keyword evidence="5" id="KW-0560">Oxidoreductase</keyword>
<keyword evidence="7" id="KW-0676">Redox-active center</keyword>
<evidence type="ECO:0000256" key="11">
    <source>
        <dbReference type="ARBA" id="ARBA00049091"/>
    </source>
</evidence>
<gene>
    <name evidence="14" type="ORF">BC781_10138</name>
</gene>
<dbReference type="AlphaFoldDB" id="A0A315ZEC8"/>
<dbReference type="GO" id="GO:0005737">
    <property type="term" value="C:cytoplasm"/>
    <property type="evidence" value="ECO:0007669"/>
    <property type="project" value="TreeGrafter"/>
</dbReference>
<name>A0A315ZEC8_SEDFL</name>
<evidence type="ECO:0000256" key="2">
    <source>
        <dbReference type="ARBA" id="ARBA00013017"/>
    </source>
</evidence>
<dbReference type="PROSITE" id="PS51352">
    <property type="entry name" value="THIOREDOXIN_2"/>
    <property type="match status" value="1"/>
</dbReference>
<dbReference type="PANTHER" id="PTHR42801">
    <property type="entry name" value="THIOREDOXIN-DEPENDENT PEROXIDE REDUCTASE"/>
    <property type="match status" value="1"/>
</dbReference>
<dbReference type="GO" id="GO:0045454">
    <property type="term" value="P:cell redox homeostasis"/>
    <property type="evidence" value="ECO:0007669"/>
    <property type="project" value="TreeGrafter"/>
</dbReference>
<keyword evidence="3" id="KW-0575">Peroxidase</keyword>
<evidence type="ECO:0000256" key="5">
    <source>
        <dbReference type="ARBA" id="ARBA00023002"/>
    </source>
</evidence>
<dbReference type="RefSeq" id="WP_109615233.1">
    <property type="nucleotide sequence ID" value="NZ_QGDO01000001.1"/>
</dbReference>
<dbReference type="GO" id="GO:0008379">
    <property type="term" value="F:thioredoxin peroxidase activity"/>
    <property type="evidence" value="ECO:0007669"/>
    <property type="project" value="TreeGrafter"/>
</dbReference>
<reference evidence="14 15" key="1">
    <citation type="submission" date="2018-03" db="EMBL/GenBank/DDBJ databases">
        <title>Genomic Encyclopedia of Archaeal and Bacterial Type Strains, Phase II (KMG-II): from individual species to whole genera.</title>
        <authorList>
            <person name="Goeker M."/>
        </authorList>
    </citation>
    <scope>NUCLEOTIDE SEQUENCE [LARGE SCALE GENOMIC DNA]</scope>
    <source>
        <strain evidence="14 15">DSM 28229</strain>
    </source>
</reference>
<evidence type="ECO:0000256" key="4">
    <source>
        <dbReference type="ARBA" id="ARBA00022862"/>
    </source>
</evidence>
<proteinExistence type="inferred from homology"/>
<feature type="chain" id="PRO_5016317917" description="thioredoxin-dependent peroxiredoxin" evidence="12">
    <location>
        <begin position="21"/>
        <end position="208"/>
    </location>
</feature>
<evidence type="ECO:0000259" key="13">
    <source>
        <dbReference type="PROSITE" id="PS51352"/>
    </source>
</evidence>
<evidence type="ECO:0000256" key="9">
    <source>
        <dbReference type="ARBA" id="ARBA00038489"/>
    </source>
</evidence>
<comment type="caution">
    <text evidence="14">The sequence shown here is derived from an EMBL/GenBank/DDBJ whole genome shotgun (WGS) entry which is preliminary data.</text>
</comment>
<dbReference type="Proteomes" id="UP000245535">
    <property type="component" value="Unassembled WGS sequence"/>
</dbReference>
<dbReference type="PANTHER" id="PTHR42801:SF7">
    <property type="entry name" value="SLL1159 PROTEIN"/>
    <property type="match status" value="1"/>
</dbReference>
<protein>
    <recommendedName>
        <fullName evidence="2">thioredoxin-dependent peroxiredoxin</fullName>
        <ecNumber evidence="2">1.11.1.24</ecNumber>
    </recommendedName>
    <alternativeName>
        <fullName evidence="8">Thioredoxin peroxidase</fullName>
    </alternativeName>
    <alternativeName>
        <fullName evidence="10">Thioredoxin-dependent peroxiredoxin Bcp</fullName>
    </alternativeName>
</protein>
<dbReference type="InterPro" id="IPR000866">
    <property type="entry name" value="AhpC/TSA"/>
</dbReference>
<dbReference type="InterPro" id="IPR050924">
    <property type="entry name" value="Peroxiredoxin_BCP/PrxQ"/>
</dbReference>
<comment type="catalytic activity">
    <reaction evidence="11">
        <text>a hydroperoxide + [thioredoxin]-dithiol = an alcohol + [thioredoxin]-disulfide + H2O</text>
        <dbReference type="Rhea" id="RHEA:62620"/>
        <dbReference type="Rhea" id="RHEA-COMP:10698"/>
        <dbReference type="Rhea" id="RHEA-COMP:10700"/>
        <dbReference type="ChEBI" id="CHEBI:15377"/>
        <dbReference type="ChEBI" id="CHEBI:29950"/>
        <dbReference type="ChEBI" id="CHEBI:30879"/>
        <dbReference type="ChEBI" id="CHEBI:35924"/>
        <dbReference type="ChEBI" id="CHEBI:50058"/>
        <dbReference type="EC" id="1.11.1.24"/>
    </reaction>
</comment>
<evidence type="ECO:0000256" key="7">
    <source>
        <dbReference type="ARBA" id="ARBA00023284"/>
    </source>
</evidence>
<keyword evidence="15" id="KW-1185">Reference proteome</keyword>
<dbReference type="GO" id="GO:0034599">
    <property type="term" value="P:cellular response to oxidative stress"/>
    <property type="evidence" value="ECO:0007669"/>
    <property type="project" value="TreeGrafter"/>
</dbReference>
<dbReference type="OrthoDB" id="9809746at2"/>
<sequence length="208" mass="23345">MKKIYLLFITLFTVLFQSNAQDVAQTANDINPLLIGQNIPEVLLKTADNKEVSLIDMVKKQPTVIVFYRGGWCPYCNKQLSGLGKISADLVEMGYQILAISPDKPENLQVTFEKHKMTYTLLSDSKMDAARKFGIAFQVDDATLEKYKSYNIDLVDASGNSHNQLPVPSVFFVDKTGEIKFEYVNPDYSVRISDSLLMSAAKSLLEEN</sequence>
<evidence type="ECO:0000256" key="1">
    <source>
        <dbReference type="ARBA" id="ARBA00003330"/>
    </source>
</evidence>
<dbReference type="EMBL" id="QGDO01000001">
    <property type="protein sequence ID" value="PWJ43692.1"/>
    <property type="molecule type" value="Genomic_DNA"/>
</dbReference>
<evidence type="ECO:0000256" key="12">
    <source>
        <dbReference type="SAM" id="SignalP"/>
    </source>
</evidence>
<dbReference type="Pfam" id="PF00578">
    <property type="entry name" value="AhpC-TSA"/>
    <property type="match status" value="1"/>
</dbReference>
<keyword evidence="4" id="KW-0049">Antioxidant</keyword>
<dbReference type="CDD" id="cd02970">
    <property type="entry name" value="PRX_like2"/>
    <property type="match status" value="1"/>
</dbReference>
<keyword evidence="12" id="KW-0732">Signal</keyword>
<evidence type="ECO:0000256" key="6">
    <source>
        <dbReference type="ARBA" id="ARBA00023157"/>
    </source>
</evidence>
<evidence type="ECO:0000256" key="3">
    <source>
        <dbReference type="ARBA" id="ARBA00022559"/>
    </source>
</evidence>
<evidence type="ECO:0000256" key="10">
    <source>
        <dbReference type="ARBA" id="ARBA00042639"/>
    </source>
</evidence>
<feature type="signal peptide" evidence="12">
    <location>
        <begin position="1"/>
        <end position="20"/>
    </location>
</feature>
<dbReference type="EC" id="1.11.1.24" evidence="2"/>
<organism evidence="14 15">
    <name type="scientific">Sediminitomix flava</name>
    <dbReference type="NCBI Taxonomy" id="379075"/>
    <lineage>
        <taxon>Bacteria</taxon>
        <taxon>Pseudomonadati</taxon>
        <taxon>Bacteroidota</taxon>
        <taxon>Cytophagia</taxon>
        <taxon>Cytophagales</taxon>
        <taxon>Flammeovirgaceae</taxon>
        <taxon>Sediminitomix</taxon>
    </lineage>
</organism>
<dbReference type="SUPFAM" id="SSF52833">
    <property type="entry name" value="Thioredoxin-like"/>
    <property type="match status" value="1"/>
</dbReference>
<evidence type="ECO:0000313" key="15">
    <source>
        <dbReference type="Proteomes" id="UP000245535"/>
    </source>
</evidence>
<dbReference type="InterPro" id="IPR036249">
    <property type="entry name" value="Thioredoxin-like_sf"/>
</dbReference>
<feature type="domain" description="Thioredoxin" evidence="13">
    <location>
        <begin position="33"/>
        <end position="206"/>
    </location>
</feature>
<dbReference type="InterPro" id="IPR013766">
    <property type="entry name" value="Thioredoxin_domain"/>
</dbReference>
<keyword evidence="6" id="KW-1015">Disulfide bond</keyword>
<evidence type="ECO:0000313" key="14">
    <source>
        <dbReference type="EMBL" id="PWJ43692.1"/>
    </source>
</evidence>
<accession>A0A315ZEC8</accession>
<comment type="similarity">
    <text evidence="9">Belongs to the peroxiredoxin family. BCP/PrxQ subfamily.</text>
</comment>
<dbReference type="Gene3D" id="3.40.30.10">
    <property type="entry name" value="Glutaredoxin"/>
    <property type="match status" value="1"/>
</dbReference>
<evidence type="ECO:0000256" key="8">
    <source>
        <dbReference type="ARBA" id="ARBA00032824"/>
    </source>
</evidence>
<comment type="function">
    <text evidence="1">Thiol-specific peroxidase that catalyzes the reduction of hydrogen peroxide and organic hydroperoxides to water and alcohols, respectively. Plays a role in cell protection against oxidative stress by detoxifying peroxides and as sensor of hydrogen peroxide-mediated signaling events.</text>
</comment>